<dbReference type="AlphaFoldDB" id="A0A2S6HK02"/>
<dbReference type="EMBL" id="PTIZ01000001">
    <property type="protein sequence ID" value="PPK77805.1"/>
    <property type="molecule type" value="Genomic_DNA"/>
</dbReference>
<keyword evidence="1" id="KW-0472">Membrane</keyword>
<evidence type="ECO:0000256" key="1">
    <source>
        <dbReference type="SAM" id="Phobius"/>
    </source>
</evidence>
<proteinExistence type="predicted"/>
<keyword evidence="1" id="KW-0812">Transmembrane</keyword>
<reference evidence="2 3" key="1">
    <citation type="submission" date="2018-02" db="EMBL/GenBank/DDBJ databases">
        <title>Subsurface microbial communities from deep shales in Ohio and West Virginia, USA.</title>
        <authorList>
            <person name="Wrighton K."/>
        </authorList>
    </citation>
    <scope>NUCLEOTIDE SEQUENCE [LARGE SCALE GENOMIC DNA]</scope>
    <source>
        <strain evidence="2 3">OWC-DMM</strain>
    </source>
</reference>
<comment type="caution">
    <text evidence="2">The sequence shown here is derived from an EMBL/GenBank/DDBJ whole genome shotgun (WGS) entry which is preliminary data.</text>
</comment>
<dbReference type="RefSeq" id="WP_181050005.1">
    <property type="nucleotide sequence ID" value="NZ_PTIZ01000001.1"/>
</dbReference>
<organism evidence="2 3">
    <name type="scientific">Methylobacter tundripaludum</name>
    <dbReference type="NCBI Taxonomy" id="173365"/>
    <lineage>
        <taxon>Bacteria</taxon>
        <taxon>Pseudomonadati</taxon>
        <taxon>Pseudomonadota</taxon>
        <taxon>Gammaproteobacteria</taxon>
        <taxon>Methylococcales</taxon>
        <taxon>Methylococcaceae</taxon>
        <taxon>Methylobacter</taxon>
    </lineage>
</organism>
<accession>A0A2S6HK02</accession>
<evidence type="ECO:0000313" key="2">
    <source>
        <dbReference type="EMBL" id="PPK77805.1"/>
    </source>
</evidence>
<protein>
    <submittedName>
        <fullName evidence="2">Uncharacterized protein</fullName>
    </submittedName>
</protein>
<feature type="transmembrane region" description="Helical" evidence="1">
    <location>
        <begin position="12"/>
        <end position="29"/>
    </location>
</feature>
<gene>
    <name evidence="2" type="ORF">B0F87_101186</name>
</gene>
<keyword evidence="1" id="KW-1133">Transmembrane helix</keyword>
<evidence type="ECO:0000313" key="3">
    <source>
        <dbReference type="Proteomes" id="UP000240010"/>
    </source>
</evidence>
<sequence>MNEETQVKDKFWLYVGCTVITLLVVIGMVKQSENEKFAPIKQQMEEEMAQMNIRVLN</sequence>
<name>A0A2S6HK02_9GAMM</name>
<dbReference type="Proteomes" id="UP000240010">
    <property type="component" value="Unassembled WGS sequence"/>
</dbReference>